<organism evidence="2 3">
    <name type="scientific">Streptosporangium longisporum</name>
    <dbReference type="NCBI Taxonomy" id="46187"/>
    <lineage>
        <taxon>Bacteria</taxon>
        <taxon>Bacillati</taxon>
        <taxon>Actinomycetota</taxon>
        <taxon>Actinomycetes</taxon>
        <taxon>Streptosporangiales</taxon>
        <taxon>Streptosporangiaceae</taxon>
        <taxon>Streptosporangium</taxon>
    </lineage>
</organism>
<dbReference type="EMBL" id="BAAAWD010000007">
    <property type="protein sequence ID" value="GAA3006176.1"/>
    <property type="molecule type" value="Genomic_DNA"/>
</dbReference>
<sequence>MTAEAAAPFPPEDGFAAVLFPAVEQAASEQITRQVTRSRTARGRGMAHLSDRAPAPGTARGPPL</sequence>
<feature type="region of interest" description="Disordered" evidence="1">
    <location>
        <begin position="29"/>
        <end position="64"/>
    </location>
</feature>
<accession>A0ABN3Y0W0</accession>
<name>A0ABN3Y0W0_9ACTN</name>
<evidence type="ECO:0000313" key="3">
    <source>
        <dbReference type="Proteomes" id="UP001499930"/>
    </source>
</evidence>
<dbReference type="Proteomes" id="UP001499930">
    <property type="component" value="Unassembled WGS sequence"/>
</dbReference>
<comment type="caution">
    <text evidence="2">The sequence shown here is derived from an EMBL/GenBank/DDBJ whole genome shotgun (WGS) entry which is preliminary data.</text>
</comment>
<feature type="compositionally biased region" description="Polar residues" evidence="1">
    <location>
        <begin position="29"/>
        <end position="38"/>
    </location>
</feature>
<feature type="compositionally biased region" description="Low complexity" evidence="1">
    <location>
        <begin position="52"/>
        <end position="64"/>
    </location>
</feature>
<protein>
    <submittedName>
        <fullName evidence="2">Uncharacterized protein</fullName>
    </submittedName>
</protein>
<reference evidence="2 3" key="1">
    <citation type="journal article" date="2019" name="Int. J. Syst. Evol. Microbiol.">
        <title>The Global Catalogue of Microorganisms (GCM) 10K type strain sequencing project: providing services to taxonomists for standard genome sequencing and annotation.</title>
        <authorList>
            <consortium name="The Broad Institute Genomics Platform"/>
            <consortium name="The Broad Institute Genome Sequencing Center for Infectious Disease"/>
            <person name="Wu L."/>
            <person name="Ma J."/>
        </authorList>
    </citation>
    <scope>NUCLEOTIDE SEQUENCE [LARGE SCALE GENOMIC DNA]</scope>
    <source>
        <strain evidence="2 3">JCM 3106</strain>
    </source>
</reference>
<keyword evidence="3" id="KW-1185">Reference proteome</keyword>
<gene>
    <name evidence="2" type="ORF">GCM10017559_30010</name>
</gene>
<proteinExistence type="predicted"/>
<evidence type="ECO:0000256" key="1">
    <source>
        <dbReference type="SAM" id="MobiDB-lite"/>
    </source>
</evidence>
<evidence type="ECO:0000313" key="2">
    <source>
        <dbReference type="EMBL" id="GAA3006176.1"/>
    </source>
</evidence>